<evidence type="ECO:0000256" key="4">
    <source>
        <dbReference type="PIRNR" id="PIRNR003352"/>
    </source>
</evidence>
<gene>
    <name evidence="7" type="ORF">SAMD00023353_7400270</name>
</gene>
<dbReference type="PIRSF" id="PIRSF003352">
    <property type="entry name" value="MAK16"/>
    <property type="match status" value="1"/>
</dbReference>
<feature type="compositionally biased region" description="Acidic residues" evidence="5">
    <location>
        <begin position="215"/>
        <end position="290"/>
    </location>
</feature>
<dbReference type="InterPro" id="IPR006958">
    <property type="entry name" value="Mak16"/>
</dbReference>
<comment type="subcellular location">
    <subcellularLocation>
        <location evidence="1">Nucleus</location>
    </subcellularLocation>
</comment>
<sequence length="340" mass="39761">MSDEIIWQVIDKQFCSYKVKATRERTFCRNEMNISGLCSRTSCPLANSRYATIRPHPDPVKAINYIYIKTPERAHLPSKLWQKIKLSQNYQEALSQIEEHLKYWPQYMIHRAKQRLTRLQQVSIRMRRLAKEEARLGEKLVPKLAPKVRRREATRERKAEAAAKLERAIERELLARLREGAYGDQPLNVSEQIWKKVLNAMEREGEATRDKDLDTGIEEEEDEDEDEVEREDEFEMEDGEEEDGAVEYVSDFEESDDDDDDLDDLEDWLGSDESGEGESETDASEDEDEDKSAKKKAALTVGEKRKRAQTIRSKPKKVPRRGQEIEHEHELEHQRPELAF</sequence>
<feature type="compositionally biased region" description="Basic residues" evidence="5">
    <location>
        <begin position="304"/>
        <end position="320"/>
    </location>
</feature>
<feature type="region of interest" description="Disordered" evidence="5">
    <location>
        <begin position="204"/>
        <end position="340"/>
    </location>
</feature>
<feature type="compositionally biased region" description="Basic and acidic residues" evidence="5">
    <location>
        <begin position="321"/>
        <end position="340"/>
    </location>
</feature>
<dbReference type="EMBL" id="DF977519">
    <property type="protein sequence ID" value="GAP91728.1"/>
    <property type="molecule type" value="Genomic_DNA"/>
</dbReference>
<evidence type="ECO:0000256" key="1">
    <source>
        <dbReference type="ARBA" id="ARBA00004123"/>
    </source>
</evidence>
<dbReference type="OMA" id="DKGQNFC"/>
<dbReference type="AlphaFoldDB" id="A0A1W2TT69"/>
<reference evidence="7" key="1">
    <citation type="submission" date="2016-03" db="EMBL/GenBank/DDBJ databases">
        <title>Draft genome sequence of Rosellinia necatrix.</title>
        <authorList>
            <person name="Kanematsu S."/>
        </authorList>
    </citation>
    <scope>NUCLEOTIDE SEQUENCE [LARGE SCALE GENOMIC DNA]</scope>
    <source>
        <strain evidence="7">W97</strain>
    </source>
</reference>
<dbReference type="FunFam" id="3.30.390.110:FF:000001">
    <property type="entry name" value="Protein MAK16 homolog"/>
    <property type="match status" value="1"/>
</dbReference>
<dbReference type="GO" id="GO:0030687">
    <property type="term" value="C:preribosome, large subunit precursor"/>
    <property type="evidence" value="ECO:0007669"/>
    <property type="project" value="EnsemblFungi"/>
</dbReference>
<dbReference type="PANTHER" id="PTHR23405:SF4">
    <property type="entry name" value="PROTEIN MAK16 HOMOLOG"/>
    <property type="match status" value="1"/>
</dbReference>
<dbReference type="PANTHER" id="PTHR23405">
    <property type="entry name" value="MAINTENANCE OF KILLER 16 MAK16 PROTEIN-RELATED"/>
    <property type="match status" value="1"/>
</dbReference>
<evidence type="ECO:0000256" key="2">
    <source>
        <dbReference type="ARBA" id="ARBA00005514"/>
    </source>
</evidence>
<dbReference type="OrthoDB" id="10251342at2759"/>
<feature type="domain" description="Ribosomal eL28/Mak16" evidence="6">
    <location>
        <begin position="5"/>
        <end position="121"/>
    </location>
</feature>
<dbReference type="Pfam" id="PF04874">
    <property type="entry name" value="Mak16"/>
    <property type="match status" value="1"/>
</dbReference>
<keyword evidence="3 4" id="KW-0539">Nucleus</keyword>
<evidence type="ECO:0000313" key="8">
    <source>
        <dbReference type="Proteomes" id="UP000054516"/>
    </source>
</evidence>
<dbReference type="InterPro" id="IPR029004">
    <property type="entry name" value="Ribosomal_eL28/Mak16"/>
</dbReference>
<dbReference type="GO" id="GO:0000466">
    <property type="term" value="P:maturation of 5.8S rRNA from tricistronic rRNA transcript (SSU-rRNA, 5.8S rRNA, LSU-rRNA)"/>
    <property type="evidence" value="ECO:0007669"/>
    <property type="project" value="EnsemblFungi"/>
</dbReference>
<evidence type="ECO:0000259" key="6">
    <source>
        <dbReference type="Pfam" id="PF01778"/>
    </source>
</evidence>
<dbReference type="STRING" id="77044.A0A1W2TT69"/>
<dbReference type="Pfam" id="PF01778">
    <property type="entry name" value="Ribosomal_L28e"/>
    <property type="match status" value="1"/>
</dbReference>
<dbReference type="GO" id="GO:0005730">
    <property type="term" value="C:nucleolus"/>
    <property type="evidence" value="ECO:0007669"/>
    <property type="project" value="UniProtKB-UniRule"/>
</dbReference>
<protein>
    <recommendedName>
        <fullName evidence="4">Protein MAK16</fullName>
    </recommendedName>
</protein>
<name>A0A1W2TT69_ROSNE</name>
<dbReference type="Proteomes" id="UP000054516">
    <property type="component" value="Unassembled WGS sequence"/>
</dbReference>
<evidence type="ECO:0000256" key="5">
    <source>
        <dbReference type="SAM" id="MobiDB-lite"/>
    </source>
</evidence>
<accession>A0A1W2TT69</accession>
<organism evidence="7">
    <name type="scientific">Rosellinia necatrix</name>
    <name type="common">White root-rot fungus</name>
    <dbReference type="NCBI Taxonomy" id="77044"/>
    <lineage>
        <taxon>Eukaryota</taxon>
        <taxon>Fungi</taxon>
        <taxon>Dikarya</taxon>
        <taxon>Ascomycota</taxon>
        <taxon>Pezizomycotina</taxon>
        <taxon>Sordariomycetes</taxon>
        <taxon>Xylariomycetidae</taxon>
        <taxon>Xylariales</taxon>
        <taxon>Xylariaceae</taxon>
        <taxon>Rosellinia</taxon>
    </lineage>
</organism>
<keyword evidence="8" id="KW-1185">Reference proteome</keyword>
<feature type="compositionally biased region" description="Basic and acidic residues" evidence="5">
    <location>
        <begin position="204"/>
        <end position="214"/>
    </location>
</feature>
<dbReference type="GO" id="GO:0000463">
    <property type="term" value="P:maturation of LSU-rRNA from tricistronic rRNA transcript (SSU-rRNA, 5.8S rRNA, LSU-rRNA)"/>
    <property type="evidence" value="ECO:0007669"/>
    <property type="project" value="EnsemblFungi"/>
</dbReference>
<dbReference type="Gene3D" id="3.30.390.110">
    <property type="match status" value="1"/>
</dbReference>
<evidence type="ECO:0000256" key="3">
    <source>
        <dbReference type="ARBA" id="ARBA00023242"/>
    </source>
</evidence>
<comment type="similarity">
    <text evidence="2 4">Belongs to the MAK16 family.</text>
</comment>
<evidence type="ECO:0000313" key="7">
    <source>
        <dbReference type="EMBL" id="GAP91728.1"/>
    </source>
</evidence>
<proteinExistence type="inferred from homology"/>